<feature type="transmembrane region" description="Helical" evidence="1">
    <location>
        <begin position="149"/>
        <end position="169"/>
    </location>
</feature>
<feature type="transmembrane region" description="Helical" evidence="1">
    <location>
        <begin position="58"/>
        <end position="79"/>
    </location>
</feature>
<gene>
    <name evidence="2" type="ORF">A2V72_02755</name>
</gene>
<sequence length="297" mass="33870">MLWLIIIIAAYFLFSLASLGDRYLLVGPPDPKVYAFYVGILSIIVLLLVPFVDFYLPNIYQIGLSFLYGLIFMLSLLAIYEGLERFEVSRIIPALGAFLPIFTFLLAFFILGQEGFFTYQKILSFSLLVLGSVFISLEKSFKVSFKSLLFAGMAAFFLSLCFVLSKIIYSDLGFWNGFIWLRLGTVFFALFLLFFKNVRSEIFKKKKSFTKKTGLVFIFVQIIGALAVVLQNWSIALADVVYISFISALQAIQYLFLFIFGLLFYKALRERVSKKIIFQKIFAIILITLGLVFLTLG</sequence>
<keyword evidence="1" id="KW-1133">Transmembrane helix</keyword>
<accession>A0A1G2DW15</accession>
<keyword evidence="1" id="KW-0812">Transmembrane</keyword>
<evidence type="ECO:0000256" key="1">
    <source>
        <dbReference type="SAM" id="Phobius"/>
    </source>
</evidence>
<feature type="transmembrane region" description="Helical" evidence="1">
    <location>
        <begin position="215"/>
        <end position="235"/>
    </location>
</feature>
<reference evidence="2 3" key="1">
    <citation type="journal article" date="2016" name="Nat. Commun.">
        <title>Thousands of microbial genomes shed light on interconnected biogeochemical processes in an aquifer system.</title>
        <authorList>
            <person name="Anantharaman K."/>
            <person name="Brown C.T."/>
            <person name="Hug L.A."/>
            <person name="Sharon I."/>
            <person name="Castelle C.J."/>
            <person name="Probst A.J."/>
            <person name="Thomas B.C."/>
            <person name="Singh A."/>
            <person name="Wilkins M.J."/>
            <person name="Karaoz U."/>
            <person name="Brodie E.L."/>
            <person name="Williams K.H."/>
            <person name="Hubbard S.S."/>
            <person name="Banfield J.F."/>
        </authorList>
    </citation>
    <scope>NUCLEOTIDE SEQUENCE [LARGE SCALE GENOMIC DNA]</scope>
</reference>
<protein>
    <recommendedName>
        <fullName evidence="4">EamA domain-containing protein</fullName>
    </recommendedName>
</protein>
<evidence type="ECO:0000313" key="3">
    <source>
        <dbReference type="Proteomes" id="UP000178893"/>
    </source>
</evidence>
<comment type="caution">
    <text evidence="2">The sequence shown here is derived from an EMBL/GenBank/DDBJ whole genome shotgun (WGS) entry which is preliminary data.</text>
</comment>
<dbReference type="EMBL" id="MHLW01000027">
    <property type="protein sequence ID" value="OGZ17736.1"/>
    <property type="molecule type" value="Genomic_DNA"/>
</dbReference>
<keyword evidence="1" id="KW-0472">Membrane</keyword>
<feature type="transmembrane region" description="Helical" evidence="1">
    <location>
        <begin position="175"/>
        <end position="195"/>
    </location>
</feature>
<organism evidence="2 3">
    <name type="scientific">Candidatus Nealsonbacteria bacterium RBG_13_37_56</name>
    <dbReference type="NCBI Taxonomy" id="1801661"/>
    <lineage>
        <taxon>Bacteria</taxon>
        <taxon>Candidatus Nealsoniibacteriota</taxon>
    </lineage>
</organism>
<feature type="transmembrane region" description="Helical" evidence="1">
    <location>
        <begin position="117"/>
        <end position="137"/>
    </location>
</feature>
<feature type="transmembrane region" description="Helical" evidence="1">
    <location>
        <begin position="91"/>
        <end position="111"/>
    </location>
</feature>
<dbReference type="InterPro" id="IPR037185">
    <property type="entry name" value="EmrE-like"/>
</dbReference>
<evidence type="ECO:0008006" key="4">
    <source>
        <dbReference type="Google" id="ProtNLM"/>
    </source>
</evidence>
<name>A0A1G2DW15_9BACT</name>
<dbReference type="AlphaFoldDB" id="A0A1G2DW15"/>
<proteinExistence type="predicted"/>
<feature type="transmembrane region" description="Helical" evidence="1">
    <location>
        <begin position="241"/>
        <end position="265"/>
    </location>
</feature>
<feature type="transmembrane region" description="Helical" evidence="1">
    <location>
        <begin position="33"/>
        <end position="52"/>
    </location>
</feature>
<feature type="transmembrane region" description="Helical" evidence="1">
    <location>
        <begin position="277"/>
        <end position="296"/>
    </location>
</feature>
<dbReference type="Proteomes" id="UP000178893">
    <property type="component" value="Unassembled WGS sequence"/>
</dbReference>
<dbReference type="SUPFAM" id="SSF103481">
    <property type="entry name" value="Multidrug resistance efflux transporter EmrE"/>
    <property type="match status" value="1"/>
</dbReference>
<evidence type="ECO:0000313" key="2">
    <source>
        <dbReference type="EMBL" id="OGZ17736.1"/>
    </source>
</evidence>
<feature type="transmembrane region" description="Helical" evidence="1">
    <location>
        <begin position="6"/>
        <end position="26"/>
    </location>
</feature>